<dbReference type="EMBL" id="MT142176">
    <property type="protein sequence ID" value="QJA75635.1"/>
    <property type="molecule type" value="Genomic_DNA"/>
</dbReference>
<sequence length="357" mass="40604">MSIMFSPFNPAKILHYSTEIQNYLKHGKIPNPAMVSFDFANPCNHKCVWCNWTEHRAKEGGFLQEDVFESILADCASMNVTGYEVCGGGEPLVHPFAHEYLAMLNELGRVLLITNGSNLIPEDGMHCETIRVSLDAATAETHRKLHQTNDFEKILNNIKDVAELTRVGLGFLFHPDNYEEIPAFAELGKELGCDFVQIRPCFTDYPIIRDTIGYDYFEWINNKFGISPITNGEAIERYINTARQEYEDEDFKVYSTVYKTEPKRDWTIEHCIASLFNPMVTPSGAVWICCERRGVEGSLIGTVGIDGTFKDLWLGDRHKELISVCPNNLCPAKDKYLGYNKVIDAAYIKQTMDLDWI</sequence>
<dbReference type="Pfam" id="PF04055">
    <property type="entry name" value="Radical_SAM"/>
    <property type="match status" value="1"/>
</dbReference>
<evidence type="ECO:0000259" key="5">
    <source>
        <dbReference type="PROSITE" id="PS51918"/>
    </source>
</evidence>
<dbReference type="EMBL" id="MT144903">
    <property type="protein sequence ID" value="QJI01176.1"/>
    <property type="molecule type" value="Genomic_DNA"/>
</dbReference>
<dbReference type="SFLD" id="SFLDS00029">
    <property type="entry name" value="Radical_SAM"/>
    <property type="match status" value="1"/>
</dbReference>
<dbReference type="InterPro" id="IPR058240">
    <property type="entry name" value="rSAM_sf"/>
</dbReference>
<proteinExistence type="predicted"/>
<dbReference type="CDD" id="cd01335">
    <property type="entry name" value="Radical_SAM"/>
    <property type="match status" value="1"/>
</dbReference>
<name>A0A6M3K4H4_9ZZZZ</name>
<reference evidence="6" key="1">
    <citation type="submission" date="2020-03" db="EMBL/GenBank/DDBJ databases">
        <title>The deep terrestrial virosphere.</title>
        <authorList>
            <person name="Holmfeldt K."/>
            <person name="Nilsson E."/>
            <person name="Simone D."/>
            <person name="Lopez-Fernandez M."/>
            <person name="Wu X."/>
            <person name="de Brujin I."/>
            <person name="Lundin D."/>
            <person name="Andersson A."/>
            <person name="Bertilsson S."/>
            <person name="Dopson M."/>
        </authorList>
    </citation>
    <scope>NUCLEOTIDE SEQUENCE</scope>
    <source>
        <strain evidence="6">MM415A01730</strain>
        <strain evidence="7">TM448B02322</strain>
    </source>
</reference>
<dbReference type="PROSITE" id="PS51918">
    <property type="entry name" value="RADICAL_SAM"/>
    <property type="match status" value="1"/>
</dbReference>
<dbReference type="SFLD" id="SFLDG01067">
    <property type="entry name" value="SPASM/twitch_domain_containing"/>
    <property type="match status" value="1"/>
</dbReference>
<keyword evidence="4" id="KW-0411">Iron-sulfur</keyword>
<dbReference type="AlphaFoldDB" id="A0A6M3K4H4"/>
<keyword evidence="1" id="KW-0949">S-adenosyl-L-methionine</keyword>
<evidence type="ECO:0000256" key="4">
    <source>
        <dbReference type="ARBA" id="ARBA00023014"/>
    </source>
</evidence>
<keyword evidence="2" id="KW-0479">Metal-binding</keyword>
<dbReference type="SUPFAM" id="SSF102114">
    <property type="entry name" value="Radical SAM enzymes"/>
    <property type="match status" value="1"/>
</dbReference>
<dbReference type="InterPro" id="IPR007197">
    <property type="entry name" value="rSAM"/>
</dbReference>
<dbReference type="InterPro" id="IPR013785">
    <property type="entry name" value="Aldolase_TIM"/>
</dbReference>
<dbReference type="InterPro" id="IPR050377">
    <property type="entry name" value="Radical_SAM_PqqE_MftC-like"/>
</dbReference>
<dbReference type="GO" id="GO:0003824">
    <property type="term" value="F:catalytic activity"/>
    <property type="evidence" value="ECO:0007669"/>
    <property type="project" value="InterPro"/>
</dbReference>
<accession>A0A6M3K4H4</accession>
<dbReference type="Gene3D" id="3.20.20.70">
    <property type="entry name" value="Aldolase class I"/>
    <property type="match status" value="1"/>
</dbReference>
<evidence type="ECO:0000313" key="6">
    <source>
        <dbReference type="EMBL" id="QJA75635.1"/>
    </source>
</evidence>
<dbReference type="GO" id="GO:0046872">
    <property type="term" value="F:metal ion binding"/>
    <property type="evidence" value="ECO:0007669"/>
    <property type="project" value="UniProtKB-KW"/>
</dbReference>
<evidence type="ECO:0000256" key="3">
    <source>
        <dbReference type="ARBA" id="ARBA00023004"/>
    </source>
</evidence>
<feature type="domain" description="Radical SAM core" evidence="5">
    <location>
        <begin position="29"/>
        <end position="243"/>
    </location>
</feature>
<evidence type="ECO:0000256" key="1">
    <source>
        <dbReference type="ARBA" id="ARBA00022691"/>
    </source>
</evidence>
<dbReference type="PANTHER" id="PTHR11228:SF7">
    <property type="entry name" value="PQQA PEPTIDE CYCLASE"/>
    <property type="match status" value="1"/>
</dbReference>
<organism evidence="6">
    <name type="scientific">viral metagenome</name>
    <dbReference type="NCBI Taxonomy" id="1070528"/>
    <lineage>
        <taxon>unclassified sequences</taxon>
        <taxon>metagenomes</taxon>
        <taxon>organismal metagenomes</taxon>
    </lineage>
</organism>
<protein>
    <submittedName>
        <fullName evidence="6">Putative radical SAM superfamily protein</fullName>
    </submittedName>
</protein>
<dbReference type="PANTHER" id="PTHR11228">
    <property type="entry name" value="RADICAL SAM DOMAIN PROTEIN"/>
    <property type="match status" value="1"/>
</dbReference>
<keyword evidence="3" id="KW-0408">Iron</keyword>
<evidence type="ECO:0000313" key="7">
    <source>
        <dbReference type="EMBL" id="QJI01176.1"/>
    </source>
</evidence>
<gene>
    <name evidence="6" type="ORF">MM415A01730_0003</name>
    <name evidence="7" type="ORF">TM448B02322_0002</name>
</gene>
<dbReference type="GO" id="GO:0051536">
    <property type="term" value="F:iron-sulfur cluster binding"/>
    <property type="evidence" value="ECO:0007669"/>
    <property type="project" value="UniProtKB-KW"/>
</dbReference>
<evidence type="ECO:0000256" key="2">
    <source>
        <dbReference type="ARBA" id="ARBA00022723"/>
    </source>
</evidence>